<keyword evidence="1" id="KW-1133">Transmembrane helix</keyword>
<evidence type="ECO:0000313" key="3">
    <source>
        <dbReference type="Proteomes" id="UP000022835"/>
    </source>
</evidence>
<dbReference type="Proteomes" id="UP000022835">
    <property type="component" value="Unassembled WGS sequence"/>
</dbReference>
<evidence type="ECO:0000256" key="1">
    <source>
        <dbReference type="SAM" id="Phobius"/>
    </source>
</evidence>
<feature type="transmembrane region" description="Helical" evidence="1">
    <location>
        <begin position="167"/>
        <end position="190"/>
    </location>
</feature>
<dbReference type="OrthoDB" id="4753518at2"/>
<organism evidence="2 3">
    <name type="scientific">Mycolicibacterium aromaticivorans JS19b1 = JCM 16368</name>
    <dbReference type="NCBI Taxonomy" id="1440774"/>
    <lineage>
        <taxon>Bacteria</taxon>
        <taxon>Bacillati</taxon>
        <taxon>Actinomycetota</taxon>
        <taxon>Actinomycetes</taxon>
        <taxon>Mycobacteriales</taxon>
        <taxon>Mycobacteriaceae</taxon>
        <taxon>Mycolicibacterium</taxon>
    </lineage>
</organism>
<dbReference type="AlphaFoldDB" id="A0A064CIT5"/>
<dbReference type="STRING" id="1440774.Y900_016470"/>
<sequence>MRFATTLLMWLVTTLLLAVALPAAWVQQNLVDEDGYAALAQKAAADPGLQSAMASELTSQVGRLGTSVNTGTVSLVAAAYTASSTFPGQFAQANRFAHRWLFTDRVRSSVDSQGRWVIDAAPMLSDAAFKETLSDYNVTLPSSLPIPLTDNAPAALRPGALRPIATFGPWVSVGAAVVAGLFALLTLFVARSRGKMLVGLGVSALLVGASGWAAIEFGRRRLDAVLNNSSGDIRRIAEVMVSTAQDSMHQWLNITLIVGGGLVIIGVIVSLLVSLARTN</sequence>
<dbReference type="EMBL" id="JALN02000001">
    <property type="protein sequence ID" value="KDF00495.1"/>
    <property type="molecule type" value="Genomic_DNA"/>
</dbReference>
<keyword evidence="1" id="KW-0812">Transmembrane</keyword>
<dbReference type="eggNOG" id="ENOG5033572">
    <property type="taxonomic scope" value="Bacteria"/>
</dbReference>
<evidence type="ECO:0000313" key="2">
    <source>
        <dbReference type="EMBL" id="KDF00495.1"/>
    </source>
</evidence>
<reference evidence="2" key="1">
    <citation type="submission" date="2014-05" db="EMBL/GenBank/DDBJ databases">
        <title>Genome sequence of Mycobacterium aromaticivorans strain JS19b1T (= DSM 45407T).</title>
        <authorList>
            <person name="Kwak Y."/>
            <person name="Park G.-S."/>
            <person name="Li Q.X."/>
            <person name="Lee S.-E."/>
            <person name="Shin J.-H."/>
        </authorList>
    </citation>
    <scope>NUCLEOTIDE SEQUENCE [LARGE SCALE GENOMIC DNA]</scope>
    <source>
        <strain evidence="2">JS19b1</strain>
    </source>
</reference>
<dbReference type="RefSeq" id="WP_036343142.1">
    <property type="nucleotide sequence ID" value="NZ_JALN02000001.1"/>
</dbReference>
<keyword evidence="3" id="KW-1185">Reference proteome</keyword>
<feature type="transmembrane region" description="Helical" evidence="1">
    <location>
        <begin position="251"/>
        <end position="276"/>
    </location>
</feature>
<gene>
    <name evidence="2" type="ORF">Y900_016470</name>
</gene>
<name>A0A064CIT5_9MYCO</name>
<comment type="caution">
    <text evidence="2">The sequence shown here is derived from an EMBL/GenBank/DDBJ whole genome shotgun (WGS) entry which is preliminary data.</text>
</comment>
<proteinExistence type="predicted"/>
<feature type="transmembrane region" description="Helical" evidence="1">
    <location>
        <begin position="197"/>
        <end position="215"/>
    </location>
</feature>
<accession>A0A064CIT5</accession>
<keyword evidence="1" id="KW-0472">Membrane</keyword>
<protein>
    <submittedName>
        <fullName evidence="2">Uncharacterized protein</fullName>
    </submittedName>
</protein>